<dbReference type="EMBL" id="LGSR01000022">
    <property type="protein sequence ID" value="KOS18099.1"/>
    <property type="molecule type" value="Genomic_DNA"/>
</dbReference>
<dbReference type="PANTHER" id="PTHR36182:SF1">
    <property type="entry name" value="PROTEIN, PUTATIVE (AFU_ORTHOLOGUE AFUA_6G10930)-RELATED"/>
    <property type="match status" value="1"/>
</dbReference>
<dbReference type="Proteomes" id="UP000053831">
    <property type="component" value="Unassembled WGS sequence"/>
</dbReference>
<keyword evidence="3" id="KW-1185">Reference proteome</keyword>
<sequence>MKSFTLGSVFGLAAIVQAHMEMSWPPPFRSKFNPNVPETSIDYSMTSPLSASGSDYPCKGYQVDFDTVQGKSVVEWQAGQTYNWTVAGSASHGGGSCQVSLSYDHGASFTVIHSYEGNCPLQPTWNFELPADVPTGDAIFSWSWHNNMGNREMYQNCAHVTISGGSSTGSGSGSGAASGTTGNAVIPPAAASPASSSAAAPAYTAPAAPAAPAASSAPAAPAAPSNNSGSTIIGGAGCYMPPAAASSSAAAAPVAKAADDYSTPPNITGLVTRSVAAAFSSRPAIFLANIGKGCTTAENTDVKYPAPGPAADTDVNSAKLAGPICNGAASRRAVRFTA</sequence>
<dbReference type="PANTHER" id="PTHR36182">
    <property type="entry name" value="PROTEIN, PUTATIVE (AFU_ORTHOLOGUE AFUA_6G10930)-RELATED"/>
    <property type="match status" value="1"/>
</dbReference>
<evidence type="ECO:0008006" key="4">
    <source>
        <dbReference type="Google" id="ProtNLM"/>
    </source>
</evidence>
<dbReference type="AlphaFoldDB" id="A0A0M9VSU7"/>
<accession>A0A0M9VSU7</accession>
<dbReference type="OrthoDB" id="2342176at2759"/>
<organism evidence="2 3">
    <name type="scientific">Escovopsis weberi</name>
    <dbReference type="NCBI Taxonomy" id="150374"/>
    <lineage>
        <taxon>Eukaryota</taxon>
        <taxon>Fungi</taxon>
        <taxon>Dikarya</taxon>
        <taxon>Ascomycota</taxon>
        <taxon>Pezizomycotina</taxon>
        <taxon>Sordariomycetes</taxon>
        <taxon>Hypocreomycetidae</taxon>
        <taxon>Hypocreales</taxon>
        <taxon>Hypocreaceae</taxon>
        <taxon>Escovopsis</taxon>
    </lineage>
</organism>
<gene>
    <name evidence="2" type="ORF">ESCO_002870</name>
</gene>
<feature type="signal peptide" evidence="1">
    <location>
        <begin position="1"/>
        <end position="18"/>
    </location>
</feature>
<evidence type="ECO:0000313" key="3">
    <source>
        <dbReference type="Proteomes" id="UP000053831"/>
    </source>
</evidence>
<protein>
    <recommendedName>
        <fullName evidence="4">Extracellular protein</fullName>
    </recommendedName>
</protein>
<comment type="caution">
    <text evidence="2">The sequence shown here is derived from an EMBL/GenBank/DDBJ whole genome shotgun (WGS) entry which is preliminary data.</text>
</comment>
<dbReference type="STRING" id="150374.A0A0M9VSU7"/>
<keyword evidence="1" id="KW-0732">Signal</keyword>
<evidence type="ECO:0000313" key="2">
    <source>
        <dbReference type="EMBL" id="KOS18099.1"/>
    </source>
</evidence>
<feature type="chain" id="PRO_5005839353" description="Extracellular protein" evidence="1">
    <location>
        <begin position="19"/>
        <end position="338"/>
    </location>
</feature>
<reference evidence="2 3" key="1">
    <citation type="submission" date="2015-07" db="EMBL/GenBank/DDBJ databases">
        <title>The genome of the fungus Escovopsis weberi, a specialized disease agent of ant agriculture.</title>
        <authorList>
            <person name="de Man T.J."/>
            <person name="Stajich J.E."/>
            <person name="Kubicek C.P."/>
            <person name="Chenthamara K."/>
            <person name="Atanasova L."/>
            <person name="Druzhinina I.S."/>
            <person name="Birnbaum S."/>
            <person name="Barribeau S.M."/>
            <person name="Teiling C."/>
            <person name="Suen G."/>
            <person name="Currie C."/>
            <person name="Gerardo N.M."/>
        </authorList>
    </citation>
    <scope>NUCLEOTIDE SEQUENCE [LARGE SCALE GENOMIC DNA]</scope>
</reference>
<dbReference type="Gene3D" id="2.70.50.70">
    <property type="match status" value="2"/>
</dbReference>
<evidence type="ECO:0000256" key="1">
    <source>
        <dbReference type="SAM" id="SignalP"/>
    </source>
</evidence>
<proteinExistence type="predicted"/>
<name>A0A0M9VSU7_ESCWE</name>